<keyword evidence="2" id="KW-1185">Reference proteome</keyword>
<dbReference type="EMBL" id="CM056741">
    <property type="protein sequence ID" value="KAJ8687536.1"/>
    <property type="molecule type" value="Genomic_DNA"/>
</dbReference>
<evidence type="ECO:0000313" key="2">
    <source>
        <dbReference type="Proteomes" id="UP001239111"/>
    </source>
</evidence>
<gene>
    <name evidence="1" type="ORF">QAD02_023330</name>
</gene>
<protein>
    <submittedName>
        <fullName evidence="1">Uncharacterized protein</fullName>
    </submittedName>
</protein>
<evidence type="ECO:0000313" key="1">
    <source>
        <dbReference type="EMBL" id="KAJ8687536.1"/>
    </source>
</evidence>
<accession>A0ACC2PXN0</accession>
<proteinExistence type="predicted"/>
<reference evidence="1" key="1">
    <citation type="submission" date="2023-04" db="EMBL/GenBank/DDBJ databases">
        <title>A chromosome-level genome assembly of the parasitoid wasp Eretmocerus hayati.</title>
        <authorList>
            <person name="Zhong Y."/>
            <person name="Liu S."/>
            <person name="Liu Y."/>
        </authorList>
    </citation>
    <scope>NUCLEOTIDE SEQUENCE</scope>
    <source>
        <strain evidence="1">ZJU_SS_LIU_2023</strain>
    </source>
</reference>
<dbReference type="Proteomes" id="UP001239111">
    <property type="component" value="Chromosome 1"/>
</dbReference>
<organism evidence="1 2">
    <name type="scientific">Eretmocerus hayati</name>
    <dbReference type="NCBI Taxonomy" id="131215"/>
    <lineage>
        <taxon>Eukaryota</taxon>
        <taxon>Metazoa</taxon>
        <taxon>Ecdysozoa</taxon>
        <taxon>Arthropoda</taxon>
        <taxon>Hexapoda</taxon>
        <taxon>Insecta</taxon>
        <taxon>Pterygota</taxon>
        <taxon>Neoptera</taxon>
        <taxon>Endopterygota</taxon>
        <taxon>Hymenoptera</taxon>
        <taxon>Apocrita</taxon>
        <taxon>Proctotrupomorpha</taxon>
        <taxon>Chalcidoidea</taxon>
        <taxon>Aphelinidae</taxon>
        <taxon>Aphelininae</taxon>
        <taxon>Eretmocerus</taxon>
    </lineage>
</organism>
<name>A0ACC2PXN0_9HYME</name>
<sequence length="1403" mass="156976">MSGDCSLVGLILLTQYLEPISDRNTLVPRTVRTRSASPRTYPTFNKSLLSTSTRLNGRLQLQCDIRGSPKPSTIWFRNGSRIEHSSRIKRSFVSDRAVLTISDVKFSDAGEYSCEAKNLLGTTRSSCKVAVLDVDDPSTKDRDPPKFLQLLPTESIVMEGHSYELQTRLKGSPPYIISWFKDGHEIFDSDYYRHIVYEDGGVALRFLNVYPLDAGDYTCLVKNEFGEARCRGLFVVQDYKSASSNWMLSFLKTPVPVFVEKGETACFCARIQSERSVEIDWTINGKSAREDYRYKVERDGSTSILRIPHASHLDCGEIRVTASISRGPSISSSAQLRLKPSFPAASKLRANLMRLLEPCKSRSLPKLKACSRQKLNGLYSTPNLLRISSERHLGHNNRNQRSSSSTSRLSPSKKRESSIENVDTKSRKRQLKSPPKPLEIRIEPVEKVHNENLVRVKRSAEVEVERKGMMDDGGFEKRKKEIPALVIRQPEDVVTLRGATVTLEAIYQGSPEPSVKWMRAGRELVADKKIKIESKAGVSRLTLYKITADQAGKYAVSVENALGSDCRFASVAVEGPPDAPVDPPVVLSCPRRAGSKTGEDGCGCLVTWCSPPYDGGCALSGYTVEQRRCGESSWLIVAENCHSLSHELPSKLLKPGNSYVFRVRAVNPHGPSEPSPESRPFRLAIIVDMGDAEDKLKYEERQASMESENGELDSLDKIVTPEDGQLFKERYILHEELGKGRYGVVRRVVEKKSAKSYAAKFVRTIKLSDRQQVQEEIKIMNMLRHPKLLRLAAAFESQKEIVMVTEYISGGELFERVVADDFTLTEKDSILFMRQICEGVRYMHENNVVHLDLKPENIMCHTRTSHRIKLIDFGLAQILNPNKPVRVLFGTPEFIPPEIISYEPIGTESDMWSVGVICYVLLTGLSPFMGDNDAETFANIVRADYDFEDEAFDAISADAKDFISNLLQKKKELRMSAKQCLGHSWLAQHTENMSRVALSTDKLKKFIVRRKWQKTGNALRALGRMAMLSANRRSPSISSTSSHSLSESSRSDSLDSEHLEDSLRLGSSFERSISHESKSENGEEITSFPSHRVIDDILEEEVESSSKERTTGESEKDICEVSVIDNNANAVGIVRAVEVRVDEEDVDGDTDDDNNGNGNREDFEYSFGRDSSRVSTVEEPGGSSKVDYQKKNEDVIRRNNTEANAVVDDLVVDYSRELENSNKPVGIISSKSRDSGGVKHRDQNSKTTHKNNVTFAIDEPSREKSTSNGRVGRQGLNEIETYKPEYSTSSKDELQGFERDLTRRSYHRFNPTLGGATSIEESRIDGSSTSRGKYTLTGNVSRTARLFENLDTTQTSDSHQQNINQGITGAYKDSSPSSTSSASSASVKARTERIQRAFAFWNK</sequence>
<comment type="caution">
    <text evidence="1">The sequence shown here is derived from an EMBL/GenBank/DDBJ whole genome shotgun (WGS) entry which is preliminary data.</text>
</comment>